<gene>
    <name evidence="8" type="ORF">C6I21_12625</name>
</gene>
<dbReference type="RefSeq" id="WP_105959846.1">
    <property type="nucleotide sequence ID" value="NZ_PVNS01000012.1"/>
</dbReference>
<keyword evidence="4 7" id="KW-1133">Transmembrane helix</keyword>
<dbReference type="Proteomes" id="UP000243650">
    <property type="component" value="Unassembled WGS sequence"/>
</dbReference>
<keyword evidence="2" id="KW-1003">Cell membrane</keyword>
<evidence type="ECO:0000256" key="1">
    <source>
        <dbReference type="ARBA" id="ARBA00004651"/>
    </source>
</evidence>
<dbReference type="OrthoDB" id="2989516at2"/>
<feature type="transmembrane region" description="Helical" evidence="7">
    <location>
        <begin position="30"/>
        <end position="49"/>
    </location>
</feature>
<organism evidence="8 9">
    <name type="scientific">Alkalicoccus urumqiensis</name>
    <name type="common">Bacillus urumqiensis</name>
    <dbReference type="NCBI Taxonomy" id="1548213"/>
    <lineage>
        <taxon>Bacteria</taxon>
        <taxon>Bacillati</taxon>
        <taxon>Bacillota</taxon>
        <taxon>Bacilli</taxon>
        <taxon>Bacillales</taxon>
        <taxon>Bacillaceae</taxon>
        <taxon>Alkalicoccus</taxon>
    </lineage>
</organism>
<feature type="transmembrane region" description="Helical" evidence="7">
    <location>
        <begin position="89"/>
        <end position="111"/>
    </location>
</feature>
<dbReference type="GO" id="GO:0005886">
    <property type="term" value="C:plasma membrane"/>
    <property type="evidence" value="ECO:0007669"/>
    <property type="project" value="UniProtKB-SubCell"/>
</dbReference>
<dbReference type="Pfam" id="PF03626">
    <property type="entry name" value="COX4_pro"/>
    <property type="match status" value="1"/>
</dbReference>
<dbReference type="AlphaFoldDB" id="A0A2P6MES0"/>
<reference evidence="8 9" key="1">
    <citation type="submission" date="2018-03" db="EMBL/GenBank/DDBJ databases">
        <title>Bacillus urumqiensis sp. nov., a moderately haloalkaliphilic bacterium isolated from a salt lake.</title>
        <authorList>
            <person name="Zhao B."/>
            <person name="Liao Z."/>
        </authorList>
    </citation>
    <scope>NUCLEOTIDE SEQUENCE [LARGE SCALE GENOMIC DNA]</scope>
    <source>
        <strain evidence="8 9">BZ-SZ-XJ18</strain>
    </source>
</reference>
<evidence type="ECO:0000256" key="3">
    <source>
        <dbReference type="ARBA" id="ARBA00022692"/>
    </source>
</evidence>
<protein>
    <submittedName>
        <fullName evidence="8">Cytochrome-c oxidase</fullName>
    </submittedName>
</protein>
<feature type="region of interest" description="Disordered" evidence="6">
    <location>
        <begin position="1"/>
        <end position="23"/>
    </location>
</feature>
<keyword evidence="9" id="KW-1185">Reference proteome</keyword>
<evidence type="ECO:0000313" key="9">
    <source>
        <dbReference type="Proteomes" id="UP000243650"/>
    </source>
</evidence>
<dbReference type="EMBL" id="PVNS01000012">
    <property type="protein sequence ID" value="PRO64750.1"/>
    <property type="molecule type" value="Genomic_DNA"/>
</dbReference>
<accession>A0A2P6MES0</accession>
<evidence type="ECO:0000256" key="7">
    <source>
        <dbReference type="SAM" id="Phobius"/>
    </source>
</evidence>
<evidence type="ECO:0000313" key="8">
    <source>
        <dbReference type="EMBL" id="PRO64750.1"/>
    </source>
</evidence>
<comment type="caution">
    <text evidence="8">The sequence shown here is derived from an EMBL/GenBank/DDBJ whole genome shotgun (WGS) entry which is preliminary data.</text>
</comment>
<name>A0A2P6MES0_ALKUR</name>
<feature type="transmembrane region" description="Helical" evidence="7">
    <location>
        <begin position="55"/>
        <end position="77"/>
    </location>
</feature>
<dbReference type="InterPro" id="IPR005171">
    <property type="entry name" value="Cyt_c_oxidase_su4_prok"/>
</dbReference>
<evidence type="ECO:0000256" key="4">
    <source>
        <dbReference type="ARBA" id="ARBA00022989"/>
    </source>
</evidence>
<evidence type="ECO:0000256" key="5">
    <source>
        <dbReference type="ARBA" id="ARBA00023136"/>
    </source>
</evidence>
<proteinExistence type="predicted"/>
<sequence length="114" mass="12618">MSHVDPSARLEGKASRDTERSLKRETKAQIASFVFMIFMTSTAFLTVASDAIPTGFAIPFILLLASVQVIMQLYYFMHLNSKGNAWANVMMWSGLFVAAMTVASLMLLIGVTKY</sequence>
<comment type="subcellular location">
    <subcellularLocation>
        <location evidence="1">Cell membrane</location>
        <topology evidence="1">Multi-pass membrane protein</topology>
    </subcellularLocation>
</comment>
<keyword evidence="5 7" id="KW-0472">Membrane</keyword>
<keyword evidence="3 7" id="KW-0812">Transmembrane</keyword>
<evidence type="ECO:0000256" key="6">
    <source>
        <dbReference type="SAM" id="MobiDB-lite"/>
    </source>
</evidence>
<evidence type="ECO:0000256" key="2">
    <source>
        <dbReference type="ARBA" id="ARBA00022475"/>
    </source>
</evidence>